<sequence length="2098" mass="228764">MRPTVAALWAATLAHLISALQDIHAELLALEANAELPVFVSFTTGSNPAYGIPSNDGSIRMRLSLGFSVFCQPTQEICEYLELGEDLNCRKVLEAPGLPSLEACRSTGSGVLTLEFSGSLDSNTRYDLLVLGTLPSASKRIQSFQLQILPPDTGGIQTPLEEDTMQIVPEQLVQVPGALASFGLMAMAAISDERVQYTFFISGALAAGSEIRIFSSPFIFSDEGLSFGGPCPGFDSSGLVNPVYGSCMVEMMPQDGRAGHNVLRLQLDQALSASTVYYLRMTVAKPKGQGSLGLWYAASKGQFYDKIIAAGPFFLPPPLFQLFTTLQEADSSYGARQSLQMTIFPRVNILGSTAAPDTLSVLSPLFLRIGSCELATTKPDAQLVGTSYEAYCRLTFQDNQNLYAHQSVTVTMQVTNPDATLPAEEWRVVFESAAAFSMAATWQGWPVITSLHQAFLMPMRMDYAQWNEIQIFFKPRSEASARALVVAPDSFRFELPCGFQVLSGFPDPGMTCSNPLGTVGHNLFAMQMPMAAAFQSETFYAAKLFPLRNPFPGSHTGSLDHLPWRIDLLSLQGTVLETSRNIPLGPFLQGFRLYPTAIMDFLVEAAVLKPLAQSAVTLRFRPAVSITSHGTRLRITAPFGYEWVIGGQPTLSAESPVTLATVVYDPINAPAADPKNQLELTLVNPQIAAGVDLTLRGELFNAAIDPELHPDWRSANSWILEIYEAGAGYLEYQYRFQAAVVPGYTLQAIIASISPWLPFPSSEPQPIMVTFRLGSTLAVPQGVFAAVQLTAPWGFVFPEECTVDRISPLHLEVDGFSPLPVGSIAACRGLNQSLDENNTEFQRLVASVSLTPGSILEKERVYAYYLEVMIPDPFPLENLWSLRTFRNDSAVTEASEAIQGFRPVGRFLSAKYHAGTADSGEDLRPGASENKVMFSVQASLTVPVGGELRITAPYRFTFAQNCLFSVHPAATFLAELEGVDRHQDLPRLHSCLGVQNAVRLTLSEPLDAALRYSFRLAVANPALPHPGDWPFAQNLWRFESLLDGIVLDAAEVKAFFLWSFTRSLIEPFVMGAGEQGVVSIELTPSLTLPPNGSLIINAPPGFLLPAEPCEGFEPDTGLAALPATSCERGSGGGIQLQLDDSSFIAAGSLVRFKLGVINPAVASAAEDWSVASVEQTELGEAFLEQNPAVTGYPVHLQIASFSLQPSSQHAGAESTIRFEFSLPEELGVFQVVSSTQESFIVLDMPPFFTVPTTSGQKSPSPFAAHFQAVNILLMERCAHFERISPDVQFFPVEANACLAQPGANSFRLRLSGKLDVGPSYVFDVMVSNPALTALRQKEIIQANYWQLRLVRHRDNVDYPAVAGRSTRGFQLLPLLQDTTITALVAPLPVQLLSLVRVAFRPVTALRAGDALRLSPPASILPLSEQCSVSDTGLPVDSVCGVDESGIFIRLQGNALVLGDSHVLAEVQINSGPLPLSIEENRWDITTLNALNITLDEAPNIQGFMIFPRLEATVIPKDLTSLSFANHADFIFSSPIPLPLGSSLHIEAPSGFRLYARTFAPQAPLPAVEAQQLNEAEVLVVLLAAVPRSQQQVFRLTIGNPAVSPPVNLWKLEVRNQNNTLALDRAIAGFLVRSSFNISYLEADVDEPLAENYIHVAVAVSQNLYADASGRSHQCTSQDKLCVFATWLEVVAPEGFTFQKTCGYWVLSRAGSPHRALPPGSLCLADSEQANIARVHLSLSLTAFTIYEFTLQVRNALSVPLENSWEIRAVQEGVARERDLVDGFPLRQMRSVRVTPVTTLAGAVDNTVTALLRSTRPVTPGSSVTVAAPEGFVFDTSEVASSFKQDRAPLILQDLIDQATPSGAAIRFYVSHQDYVAPNTFFYVSSRVRNPPATPASNYWYFYVQSQFQEHIDLRKFFPGFLISYRMPFFQVYPNNVPWELGTANDLSFLFVTNSAIFNGKRGISSSGPTSQWQLLLVAPSGFTFPTKGPFSEVCSDFQRWGGKDSYDQLPDDESLNCQIGNANAAVINVPTTFVNETRYSFRLNVTVAALQEDVALQQPWTLTVLENGEILHIGESPSPLLGTYYEARWFYVPGQSGT</sequence>
<keyword evidence="4" id="KW-1185">Reference proteome</keyword>
<name>A0ABP0QBN5_9DINO</name>
<reference evidence="2 4" key="1">
    <citation type="submission" date="2024-02" db="EMBL/GenBank/DDBJ databases">
        <authorList>
            <person name="Chen Y."/>
            <person name="Shah S."/>
            <person name="Dougan E. K."/>
            <person name="Thang M."/>
            <person name="Chan C."/>
        </authorList>
    </citation>
    <scope>NUCLEOTIDE SEQUENCE [LARGE SCALE GENOMIC DNA]</scope>
</reference>
<dbReference type="EMBL" id="CAXAMN010024672">
    <property type="protein sequence ID" value="CAK9088607.1"/>
    <property type="molecule type" value="Genomic_DNA"/>
</dbReference>
<keyword evidence="1" id="KW-0732">Signal</keyword>
<protein>
    <submittedName>
        <fullName evidence="2">Uncharacterized protein</fullName>
    </submittedName>
</protein>
<evidence type="ECO:0000313" key="4">
    <source>
        <dbReference type="Proteomes" id="UP001642484"/>
    </source>
</evidence>
<feature type="signal peptide" evidence="1">
    <location>
        <begin position="1"/>
        <end position="19"/>
    </location>
</feature>
<dbReference type="Proteomes" id="UP001642484">
    <property type="component" value="Unassembled WGS sequence"/>
</dbReference>
<feature type="chain" id="PRO_5045029476" evidence="1">
    <location>
        <begin position="20"/>
        <end position="2098"/>
    </location>
</feature>
<evidence type="ECO:0000256" key="1">
    <source>
        <dbReference type="SAM" id="SignalP"/>
    </source>
</evidence>
<comment type="caution">
    <text evidence="2">The sequence shown here is derived from an EMBL/GenBank/DDBJ whole genome shotgun (WGS) entry which is preliminary data.</text>
</comment>
<organism evidence="2 4">
    <name type="scientific">Durusdinium trenchii</name>
    <dbReference type="NCBI Taxonomy" id="1381693"/>
    <lineage>
        <taxon>Eukaryota</taxon>
        <taxon>Sar</taxon>
        <taxon>Alveolata</taxon>
        <taxon>Dinophyceae</taxon>
        <taxon>Suessiales</taxon>
        <taxon>Symbiodiniaceae</taxon>
        <taxon>Durusdinium</taxon>
    </lineage>
</organism>
<evidence type="ECO:0000313" key="3">
    <source>
        <dbReference type="EMBL" id="CAK9088607.1"/>
    </source>
</evidence>
<gene>
    <name evidence="2" type="ORF">CCMP2556_LOCUS41575</name>
    <name evidence="3" type="ORF">CCMP2556_LOCUS42716</name>
</gene>
<evidence type="ECO:0000313" key="2">
    <source>
        <dbReference type="EMBL" id="CAK9085651.1"/>
    </source>
</evidence>
<dbReference type="EMBL" id="CAXAMN010024328">
    <property type="protein sequence ID" value="CAK9085651.1"/>
    <property type="molecule type" value="Genomic_DNA"/>
</dbReference>
<proteinExistence type="predicted"/>
<accession>A0ABP0QBN5</accession>